<dbReference type="InterPro" id="IPR027417">
    <property type="entry name" value="P-loop_NTPase"/>
</dbReference>
<evidence type="ECO:0000256" key="2">
    <source>
        <dbReference type="ARBA" id="ARBA00022801"/>
    </source>
</evidence>
<dbReference type="PROSITE" id="PS51194">
    <property type="entry name" value="HELICASE_CTER"/>
    <property type="match status" value="1"/>
</dbReference>
<dbReference type="EC" id="3.6.4.13" evidence="7"/>
<dbReference type="Pfam" id="PF04408">
    <property type="entry name" value="WHD_HA2"/>
    <property type="match status" value="1"/>
</dbReference>
<dbReference type="Pfam" id="PF07717">
    <property type="entry name" value="OB_NTP_bind"/>
    <property type="match status" value="1"/>
</dbReference>
<evidence type="ECO:0000256" key="3">
    <source>
        <dbReference type="ARBA" id="ARBA00022806"/>
    </source>
</evidence>
<keyword evidence="1" id="KW-0547">Nucleotide-binding</keyword>
<dbReference type="Pfam" id="PF00271">
    <property type="entry name" value="Helicase_C"/>
    <property type="match status" value="1"/>
</dbReference>
<dbReference type="InterPro" id="IPR048333">
    <property type="entry name" value="HA2_WH"/>
</dbReference>
<sequence>MSTTPAALRTRLAELLPRDERRLQRRLEGTRKIRDEAARAAVLAEISAEADAAFARLESRLASVPKVTYPEALPVSRRKDDILAAIRDHQVVVVAGETGSGKTTQLPKICLELGRGVRGQIGHTQPRRIAARTVAERIAEELDRPLGSTVGYKVRFTDQVGDDTMIKVMTDGILLAEIQNDRQLRRYDTLIIDEAHERSLNIDFILGYLRDLLPRRPDLKLIITSATIETQRFAEHFAGPDGKPAPVIEVSGRTYPVEVRYRPLVQTAADESSVRSGVVAGRSDGDTEEPMDQVDGIAEAVDELGRDGDGDILVFLSGEREIRDTADALAKRNLRATDIVPLYGRLSAAEQHRVFERHTQRRVVLATNVAETSLTVPGIRYVIDPGTARISRYSNRLKVQRLPIEPVSQASANQRKGRCGRLADGICIRLYSEEDFDARPEFTEPEILRTNLASVILQMTNLGLGDLAKFPFIDPPDKRNITDGVKLLEELGALDERRLTPLGRQLAQLPVDPRLARMVIEADKQNCVAEVMVIAAALSIQDPRERPVDKQQQADEKHARFTDKESDFFSYLNLWRYLREKQQELSGNQFRRLCRAEFLNYLRVREWQDIYAQLRQVARTLGLTLQEDREEVAEGQHVHTALLAGLLSHIGLKDTDKREYLGARGAKFAIFPGSALFKKQPRWVMSAELVETSRLWGRVNARIEPEWAEKLAPHLVKHSYSEPHWEKKQGAVMAYEKVTLYGLPIVPRRRVGYARIDPVLCRELFIRHALVEGDWDTHHKFFDENRRLLERIEEIENRARRRDIAVDDETVFRLYDARIPAEVVTARHFDAWWKKARRDDPDLLTFTRELLVNEGRDTVDPNAFPDAWLANGVRLPLTYEFEPNTEADGVTVEVPLALLNKLDPEDFGWSVPGFRKDVVISLIRSLPKALRTNFVPVPDWAEAVLDRVPARRGPLTDAIGNELRRLTGTVVPRDAWKPAEVPAHLRMNFRVVDESGVLLGSGRDLDELRRRLAPKVQQTISRAAGDIERRGITTNDFGMLPRRVAQVRGGYQVTVFPALVDEGDSVAIRVFESEPEQRVAMRAGTRRLLLLTLPPAARFLQGRLDNRAKLELSRGNPYRSIAELLDDCAGAAVDKLVADAGGPVWSSIEFASLRDTVRQDLVEAVESVVAQVQAVLATTYDVDQRLKGLRDPQLIPALADIRQQLKGLVHPGFVTETGWKQLHHLPRYLRGVVHRLDRVASNLGRDRQLMAQVQEIEAEYRELRAEFPPLSPADEGLAEIRWMIEELRINLFAQTLGTAYPISDKRIYKAMDQLPA</sequence>
<feature type="domain" description="Helicase C-terminal" evidence="6">
    <location>
        <begin position="296"/>
        <end position="463"/>
    </location>
</feature>
<keyword evidence="2 7" id="KW-0378">Hydrolase</keyword>
<proteinExistence type="predicted"/>
<dbReference type="InterPro" id="IPR010222">
    <property type="entry name" value="RNA_helicase_HrpA"/>
</dbReference>
<dbReference type="PROSITE" id="PS51192">
    <property type="entry name" value="HELICASE_ATP_BIND_1"/>
    <property type="match status" value="1"/>
</dbReference>
<dbReference type="EMBL" id="JBHTBJ010000006">
    <property type="protein sequence ID" value="MFC7274650.1"/>
    <property type="molecule type" value="Genomic_DNA"/>
</dbReference>
<comment type="caution">
    <text evidence="7">The sequence shown here is derived from an EMBL/GenBank/DDBJ whole genome shotgun (WGS) entry which is preliminary data.</text>
</comment>
<dbReference type="InterPro" id="IPR014001">
    <property type="entry name" value="Helicase_ATP-bd"/>
</dbReference>
<dbReference type="GO" id="GO:0003724">
    <property type="term" value="F:RNA helicase activity"/>
    <property type="evidence" value="ECO:0007669"/>
    <property type="project" value="UniProtKB-EC"/>
</dbReference>
<accession>A0ABW2HQ71</accession>
<dbReference type="InterPro" id="IPR011545">
    <property type="entry name" value="DEAD/DEAH_box_helicase_dom"/>
</dbReference>
<dbReference type="RefSeq" id="WP_378966830.1">
    <property type="nucleotide sequence ID" value="NZ_JBHTBJ010000006.1"/>
</dbReference>
<dbReference type="SMART" id="SM00847">
    <property type="entry name" value="HA2"/>
    <property type="match status" value="1"/>
</dbReference>
<dbReference type="PANTHER" id="PTHR18934:SF99">
    <property type="entry name" value="ATP-DEPENDENT RNA HELICASE DHX37-RELATED"/>
    <property type="match status" value="1"/>
</dbReference>
<dbReference type="GO" id="GO:0016787">
    <property type="term" value="F:hydrolase activity"/>
    <property type="evidence" value="ECO:0007669"/>
    <property type="project" value="UniProtKB-KW"/>
</dbReference>
<dbReference type="SMART" id="SM00382">
    <property type="entry name" value="AAA"/>
    <property type="match status" value="1"/>
</dbReference>
<dbReference type="SMART" id="SM00490">
    <property type="entry name" value="HELICc"/>
    <property type="match status" value="1"/>
</dbReference>
<dbReference type="InterPro" id="IPR011709">
    <property type="entry name" value="DEAD-box_helicase_OB_fold"/>
</dbReference>
<keyword evidence="3 7" id="KW-0347">Helicase</keyword>
<dbReference type="Gene3D" id="1.20.120.1080">
    <property type="match status" value="1"/>
</dbReference>
<dbReference type="Pfam" id="PF21010">
    <property type="entry name" value="HA2_C"/>
    <property type="match status" value="1"/>
</dbReference>
<evidence type="ECO:0000259" key="5">
    <source>
        <dbReference type="PROSITE" id="PS51192"/>
    </source>
</evidence>
<keyword evidence="8" id="KW-1185">Reference proteome</keyword>
<dbReference type="Pfam" id="PF00270">
    <property type="entry name" value="DEAD"/>
    <property type="match status" value="1"/>
</dbReference>
<dbReference type="CDD" id="cd17989">
    <property type="entry name" value="DEXHc_HrpA"/>
    <property type="match status" value="1"/>
</dbReference>
<evidence type="ECO:0000256" key="1">
    <source>
        <dbReference type="ARBA" id="ARBA00022741"/>
    </source>
</evidence>
<name>A0ABW2HQ71_9ACTN</name>
<dbReference type="CDD" id="cd18791">
    <property type="entry name" value="SF2_C_RHA"/>
    <property type="match status" value="1"/>
</dbReference>
<dbReference type="Proteomes" id="UP001596548">
    <property type="component" value="Unassembled WGS sequence"/>
</dbReference>
<evidence type="ECO:0000256" key="4">
    <source>
        <dbReference type="ARBA" id="ARBA00022840"/>
    </source>
</evidence>
<evidence type="ECO:0000313" key="7">
    <source>
        <dbReference type="EMBL" id="MFC7274650.1"/>
    </source>
</evidence>
<dbReference type="SMART" id="SM00487">
    <property type="entry name" value="DEXDc"/>
    <property type="match status" value="1"/>
</dbReference>
<dbReference type="Pfam" id="PF11898">
    <property type="entry name" value="DUF3418"/>
    <property type="match status" value="1"/>
</dbReference>
<dbReference type="SUPFAM" id="SSF52540">
    <property type="entry name" value="P-loop containing nucleoside triphosphate hydrolases"/>
    <property type="match status" value="1"/>
</dbReference>
<protein>
    <submittedName>
        <fullName evidence="7">ATP-dependent RNA helicase HrpA</fullName>
        <ecNumber evidence="7">3.6.4.13</ecNumber>
    </submittedName>
</protein>
<dbReference type="PANTHER" id="PTHR18934">
    <property type="entry name" value="ATP-DEPENDENT RNA HELICASE"/>
    <property type="match status" value="1"/>
</dbReference>
<dbReference type="NCBIfam" id="NF008348">
    <property type="entry name" value="PRK11131.1"/>
    <property type="match status" value="1"/>
</dbReference>
<keyword evidence="4" id="KW-0067">ATP-binding</keyword>
<gene>
    <name evidence="7" type="primary">hrpA</name>
    <name evidence="7" type="ORF">ACFQS1_11710</name>
</gene>
<feature type="domain" description="Helicase ATP-binding" evidence="5">
    <location>
        <begin position="83"/>
        <end position="246"/>
    </location>
</feature>
<evidence type="ECO:0000313" key="8">
    <source>
        <dbReference type="Proteomes" id="UP001596548"/>
    </source>
</evidence>
<reference evidence="8" key="1">
    <citation type="journal article" date="2019" name="Int. J. Syst. Evol. Microbiol.">
        <title>The Global Catalogue of Microorganisms (GCM) 10K type strain sequencing project: providing services to taxonomists for standard genome sequencing and annotation.</title>
        <authorList>
            <consortium name="The Broad Institute Genomics Platform"/>
            <consortium name="The Broad Institute Genome Sequencing Center for Infectious Disease"/>
            <person name="Wu L."/>
            <person name="Ma J."/>
        </authorList>
    </citation>
    <scope>NUCLEOTIDE SEQUENCE [LARGE SCALE GENOMIC DNA]</scope>
    <source>
        <strain evidence="8">XZYJT-10</strain>
    </source>
</reference>
<evidence type="ECO:0000259" key="6">
    <source>
        <dbReference type="PROSITE" id="PS51194"/>
    </source>
</evidence>
<dbReference type="InterPro" id="IPR007502">
    <property type="entry name" value="Helicase-assoc_dom"/>
</dbReference>
<organism evidence="7 8">
    <name type="scientific">Paractinoplanes rhizophilus</name>
    <dbReference type="NCBI Taxonomy" id="1416877"/>
    <lineage>
        <taxon>Bacteria</taxon>
        <taxon>Bacillati</taxon>
        <taxon>Actinomycetota</taxon>
        <taxon>Actinomycetes</taxon>
        <taxon>Micromonosporales</taxon>
        <taxon>Micromonosporaceae</taxon>
        <taxon>Paractinoplanes</taxon>
    </lineage>
</organism>
<dbReference type="InterPro" id="IPR024590">
    <property type="entry name" value="HrpA_C"/>
</dbReference>
<dbReference type="InterPro" id="IPR003593">
    <property type="entry name" value="AAA+_ATPase"/>
</dbReference>
<dbReference type="NCBIfam" id="TIGR01967">
    <property type="entry name" value="DEAH_box_HrpA"/>
    <property type="match status" value="1"/>
</dbReference>
<dbReference type="InterPro" id="IPR001650">
    <property type="entry name" value="Helicase_C-like"/>
</dbReference>
<dbReference type="Gene3D" id="3.40.50.300">
    <property type="entry name" value="P-loop containing nucleotide triphosphate hydrolases"/>
    <property type="match status" value="2"/>
</dbReference>